<dbReference type="EMBL" id="BSPB01000041">
    <property type="protein sequence ID" value="GLS16005.1"/>
    <property type="molecule type" value="Genomic_DNA"/>
</dbReference>
<organism evidence="2 3">
    <name type="scientific">Hydrogenophaga electricum</name>
    <dbReference type="NCBI Taxonomy" id="1230953"/>
    <lineage>
        <taxon>Bacteria</taxon>
        <taxon>Pseudomonadati</taxon>
        <taxon>Pseudomonadota</taxon>
        <taxon>Betaproteobacteria</taxon>
        <taxon>Burkholderiales</taxon>
        <taxon>Comamonadaceae</taxon>
        <taxon>Hydrogenophaga</taxon>
    </lineage>
</organism>
<sequence length="223" mass="22644">MGAVTPVRSVQPDQRSTGDARTGNGPTRDRPATAAVAERAHPRDAGEQAARAETYLPEPAPLLPRQKPQDGQGQSQQEAADEQSGGAGTDSARESTASTVSTYPLPQEMVSSVWLASAAVVDPVLEAQLEARSSLATDTAPDLSVVAATQVARAAIANKASAAATPLQAQIPLPFSSGDPLAAKAESVGAQSVAGDGSPAAYDERGNAARPLPESGSLLSERA</sequence>
<protein>
    <submittedName>
        <fullName evidence="2">Uncharacterized protein</fullName>
    </submittedName>
</protein>
<feature type="compositionally biased region" description="Low complexity" evidence="1">
    <location>
        <begin position="69"/>
        <end position="84"/>
    </location>
</feature>
<feature type="region of interest" description="Disordered" evidence="1">
    <location>
        <begin position="1"/>
        <end position="104"/>
    </location>
</feature>
<evidence type="ECO:0000256" key="1">
    <source>
        <dbReference type="SAM" id="MobiDB-lite"/>
    </source>
</evidence>
<evidence type="ECO:0000313" key="2">
    <source>
        <dbReference type="EMBL" id="GLS16005.1"/>
    </source>
</evidence>
<dbReference type="Proteomes" id="UP001156903">
    <property type="component" value="Unassembled WGS sequence"/>
</dbReference>
<accession>A0ABQ6C7S1</accession>
<feature type="region of interest" description="Disordered" evidence="1">
    <location>
        <begin position="173"/>
        <end position="223"/>
    </location>
</feature>
<feature type="compositionally biased region" description="Polar residues" evidence="1">
    <location>
        <begin position="94"/>
        <end position="104"/>
    </location>
</feature>
<comment type="caution">
    <text evidence="2">The sequence shown here is derived from an EMBL/GenBank/DDBJ whole genome shotgun (WGS) entry which is preliminary data.</text>
</comment>
<keyword evidence="3" id="KW-1185">Reference proteome</keyword>
<gene>
    <name evidence="2" type="ORF">GCM10007935_34430</name>
</gene>
<reference evidence="3" key="1">
    <citation type="journal article" date="2019" name="Int. J. Syst. Evol. Microbiol.">
        <title>The Global Catalogue of Microorganisms (GCM) 10K type strain sequencing project: providing services to taxonomists for standard genome sequencing and annotation.</title>
        <authorList>
            <consortium name="The Broad Institute Genomics Platform"/>
            <consortium name="The Broad Institute Genome Sequencing Center for Infectious Disease"/>
            <person name="Wu L."/>
            <person name="Ma J."/>
        </authorList>
    </citation>
    <scope>NUCLEOTIDE SEQUENCE [LARGE SCALE GENOMIC DNA]</scope>
    <source>
        <strain evidence="3">NBRC 109341</strain>
    </source>
</reference>
<evidence type="ECO:0000313" key="3">
    <source>
        <dbReference type="Proteomes" id="UP001156903"/>
    </source>
</evidence>
<proteinExistence type="predicted"/>
<name>A0ABQ6C7S1_9BURK</name>